<name>A0A8S0QXL4_OLEEU</name>
<reference evidence="10 11" key="1">
    <citation type="submission" date="2019-12" db="EMBL/GenBank/DDBJ databases">
        <authorList>
            <person name="Alioto T."/>
            <person name="Alioto T."/>
            <person name="Gomez Garrido J."/>
        </authorList>
    </citation>
    <scope>NUCLEOTIDE SEQUENCE [LARGE SCALE GENOMIC DNA]</scope>
</reference>
<evidence type="ECO:0000256" key="2">
    <source>
        <dbReference type="ARBA" id="ARBA00023015"/>
    </source>
</evidence>
<gene>
    <name evidence="10" type="ORF">OLEA9_A073355</name>
</gene>
<keyword evidence="2" id="KW-0805">Transcription regulation</keyword>
<evidence type="ECO:0000259" key="9">
    <source>
        <dbReference type="PROSITE" id="PS51032"/>
    </source>
</evidence>
<evidence type="ECO:0000256" key="8">
    <source>
        <dbReference type="SAM" id="MobiDB-lite"/>
    </source>
</evidence>
<comment type="similarity">
    <text evidence="7">Belongs to the AP2/ERF transcription factor family. AP2 subfamily.</text>
</comment>
<dbReference type="PANTHER" id="PTHR32467">
    <property type="entry name" value="AP2-LIKE ETHYLENE-RESPONSIVE TRANSCRIPTION FACTOR"/>
    <property type="match status" value="1"/>
</dbReference>
<dbReference type="SMART" id="SM00380">
    <property type="entry name" value="AP2"/>
    <property type="match status" value="2"/>
</dbReference>
<evidence type="ECO:0000256" key="5">
    <source>
        <dbReference type="ARBA" id="ARBA00023163"/>
    </source>
</evidence>
<dbReference type="GO" id="GO:0003700">
    <property type="term" value="F:DNA-binding transcription factor activity"/>
    <property type="evidence" value="ECO:0007669"/>
    <property type="project" value="InterPro"/>
</dbReference>
<dbReference type="Pfam" id="PF00847">
    <property type="entry name" value="AP2"/>
    <property type="match status" value="1"/>
</dbReference>
<dbReference type="GO" id="GO:0005634">
    <property type="term" value="C:nucleus"/>
    <property type="evidence" value="ECO:0007669"/>
    <property type="project" value="UniProtKB-SubCell"/>
</dbReference>
<sequence length="452" mass="49298">MLDLNIEAAVSVDSSTWDDETDYHRKVGITPIITVPDGDSVTSTTTSATNNNVAADEQDTNSSTRRNSLSTLNFSILKTNIIEIADDQSNNNYKNSGNKLQLFSTSASDLASPSAASSAKFWLNLSVPDVPGELGIYKAPHQQPPSVKKSRRGPRSRSSQYRGVTFYRRTGRWESHIWDCGKQVYLGGFDTAHAAARAYDRAAIKFRGVDADINFNISEYEEDMEQMKNMKKEEFVQILRHPSTGFARGSSKYRGVSLHKSGQFEARMGQYLGNKAYDKAAIKSRGLEAVTNFKPGIYEKEINIAAGAGGIGTGNSLDLNLGISCPSDGLKGNGNTRNMHFHYGSHKLPDGKRIKVESSSAAHGLVTAPKYAPMWTGVYSGFTLNNKERATGMNTEANALPVYSNWPWKMQSHGVITPVPLLASAASSGFESIHVPTTISCDTLQHPPTTLD</sequence>
<dbReference type="SUPFAM" id="SSF54171">
    <property type="entry name" value="DNA-binding domain"/>
    <property type="match status" value="1"/>
</dbReference>
<dbReference type="InterPro" id="IPR016177">
    <property type="entry name" value="DNA-bd_dom_sf"/>
</dbReference>
<feature type="domain" description="AP2/ERF" evidence="9">
    <location>
        <begin position="160"/>
        <end position="216"/>
    </location>
</feature>
<evidence type="ECO:0000256" key="4">
    <source>
        <dbReference type="ARBA" id="ARBA00023159"/>
    </source>
</evidence>
<dbReference type="Proteomes" id="UP000594638">
    <property type="component" value="Unassembled WGS sequence"/>
</dbReference>
<accession>A0A8S0QXL4</accession>
<evidence type="ECO:0000256" key="6">
    <source>
        <dbReference type="ARBA" id="ARBA00023242"/>
    </source>
</evidence>
<keyword evidence="5" id="KW-0804">Transcription</keyword>
<evidence type="ECO:0000256" key="3">
    <source>
        <dbReference type="ARBA" id="ARBA00023125"/>
    </source>
</evidence>
<keyword evidence="6" id="KW-0539">Nucleus</keyword>
<feature type="region of interest" description="Disordered" evidence="8">
    <location>
        <begin position="36"/>
        <end position="66"/>
    </location>
</feature>
<feature type="region of interest" description="Disordered" evidence="8">
    <location>
        <begin position="136"/>
        <end position="160"/>
    </location>
</feature>
<dbReference type="PROSITE" id="PS51032">
    <property type="entry name" value="AP2_ERF"/>
    <property type="match status" value="1"/>
</dbReference>
<dbReference type="PANTHER" id="PTHR32467:SF213">
    <property type="entry name" value="OS03G0770700 PROTEIN"/>
    <property type="match status" value="1"/>
</dbReference>
<keyword evidence="11" id="KW-1185">Reference proteome</keyword>
<dbReference type="OrthoDB" id="908658at2759"/>
<dbReference type="InterPro" id="IPR036955">
    <property type="entry name" value="AP2/ERF_dom_sf"/>
</dbReference>
<evidence type="ECO:0000256" key="1">
    <source>
        <dbReference type="ARBA" id="ARBA00004123"/>
    </source>
</evidence>
<dbReference type="CDD" id="cd00018">
    <property type="entry name" value="AP2"/>
    <property type="match status" value="1"/>
</dbReference>
<evidence type="ECO:0000313" key="10">
    <source>
        <dbReference type="EMBL" id="CAA2971184.1"/>
    </source>
</evidence>
<keyword evidence="3" id="KW-0238">DNA-binding</keyword>
<keyword evidence="4" id="KW-0010">Activator</keyword>
<dbReference type="Gene3D" id="3.30.730.10">
    <property type="entry name" value="AP2/ERF domain"/>
    <property type="match status" value="1"/>
</dbReference>
<organism evidence="10 11">
    <name type="scientific">Olea europaea subsp. europaea</name>
    <dbReference type="NCBI Taxonomy" id="158383"/>
    <lineage>
        <taxon>Eukaryota</taxon>
        <taxon>Viridiplantae</taxon>
        <taxon>Streptophyta</taxon>
        <taxon>Embryophyta</taxon>
        <taxon>Tracheophyta</taxon>
        <taxon>Spermatophyta</taxon>
        <taxon>Magnoliopsida</taxon>
        <taxon>eudicotyledons</taxon>
        <taxon>Gunneridae</taxon>
        <taxon>Pentapetalae</taxon>
        <taxon>asterids</taxon>
        <taxon>lamiids</taxon>
        <taxon>Lamiales</taxon>
        <taxon>Oleaceae</taxon>
        <taxon>Oleeae</taxon>
        <taxon>Olea</taxon>
    </lineage>
</organism>
<dbReference type="EMBL" id="CACTIH010002000">
    <property type="protein sequence ID" value="CAA2971184.1"/>
    <property type="molecule type" value="Genomic_DNA"/>
</dbReference>
<comment type="caution">
    <text evidence="10">The sequence shown here is derived from an EMBL/GenBank/DDBJ whole genome shotgun (WGS) entry which is preliminary data.</text>
</comment>
<evidence type="ECO:0000313" key="11">
    <source>
        <dbReference type="Proteomes" id="UP000594638"/>
    </source>
</evidence>
<dbReference type="AlphaFoldDB" id="A0A8S0QXL4"/>
<dbReference type="GO" id="GO:0003677">
    <property type="term" value="F:DNA binding"/>
    <property type="evidence" value="ECO:0007669"/>
    <property type="project" value="UniProtKB-KW"/>
</dbReference>
<protein>
    <submittedName>
        <fullName evidence="10">Ethylene-responsive transcription factor RAP2-7 isoform X2</fullName>
    </submittedName>
</protein>
<dbReference type="FunFam" id="3.30.730.10:FF:000004">
    <property type="entry name" value="AP2-like ethylene-responsive transcription factor"/>
    <property type="match status" value="1"/>
</dbReference>
<evidence type="ECO:0000256" key="7">
    <source>
        <dbReference type="ARBA" id="ARBA00037973"/>
    </source>
</evidence>
<proteinExistence type="inferred from homology"/>
<comment type="subcellular location">
    <subcellularLocation>
        <location evidence="1">Nucleus</location>
    </subcellularLocation>
</comment>
<dbReference type="InterPro" id="IPR001471">
    <property type="entry name" value="AP2/ERF_dom"/>
</dbReference>
<dbReference type="Gramene" id="OE9A073355T2">
    <property type="protein sequence ID" value="OE9A073355C2"/>
    <property type="gene ID" value="OE9A073355"/>
</dbReference>